<evidence type="ECO:0000313" key="3">
    <source>
        <dbReference type="Proteomes" id="UP001153555"/>
    </source>
</evidence>
<feature type="compositionally biased region" description="Polar residues" evidence="1">
    <location>
        <begin position="53"/>
        <end position="67"/>
    </location>
</feature>
<dbReference type="PANTHER" id="PTHR38224:SF1">
    <property type="entry name" value="PHLOEM SPECIFIC PROTEIN"/>
    <property type="match status" value="1"/>
</dbReference>
<feature type="compositionally biased region" description="Basic and acidic residues" evidence="1">
    <location>
        <begin position="73"/>
        <end position="82"/>
    </location>
</feature>
<keyword evidence="3" id="KW-1185">Reference proteome</keyword>
<feature type="region of interest" description="Disordered" evidence="1">
    <location>
        <begin position="50"/>
        <end position="82"/>
    </location>
</feature>
<sequence length="122" mass="14195">MLRNNELNSSSYSSQGPRSPMDDYLERITRMQRTPTEITDYPHFPNVHEIFLNNPTHAGNQKGQNPKPSKKVHIVEQEKDTEARKHGNIEVIQGRTIDFQADGFIKWNHKNFALCKWDTFKG</sequence>
<protein>
    <submittedName>
        <fullName evidence="2">Uncharacterized protein</fullName>
    </submittedName>
</protein>
<evidence type="ECO:0000256" key="1">
    <source>
        <dbReference type="SAM" id="MobiDB-lite"/>
    </source>
</evidence>
<organism evidence="2 3">
    <name type="scientific">Striga hermonthica</name>
    <name type="common">Purple witchweed</name>
    <name type="synonym">Buchnera hermonthica</name>
    <dbReference type="NCBI Taxonomy" id="68872"/>
    <lineage>
        <taxon>Eukaryota</taxon>
        <taxon>Viridiplantae</taxon>
        <taxon>Streptophyta</taxon>
        <taxon>Embryophyta</taxon>
        <taxon>Tracheophyta</taxon>
        <taxon>Spermatophyta</taxon>
        <taxon>Magnoliopsida</taxon>
        <taxon>eudicotyledons</taxon>
        <taxon>Gunneridae</taxon>
        <taxon>Pentapetalae</taxon>
        <taxon>asterids</taxon>
        <taxon>lamiids</taxon>
        <taxon>Lamiales</taxon>
        <taxon>Orobanchaceae</taxon>
        <taxon>Buchnereae</taxon>
        <taxon>Striga</taxon>
    </lineage>
</organism>
<feature type="region of interest" description="Disordered" evidence="1">
    <location>
        <begin position="1"/>
        <end position="25"/>
    </location>
</feature>
<dbReference type="PANTHER" id="PTHR38224">
    <property type="entry name" value="PHLOEM SPECIFIC PROTEIN"/>
    <property type="match status" value="1"/>
</dbReference>
<gene>
    <name evidence="2" type="ORF">SHERM_24569</name>
</gene>
<evidence type="ECO:0000313" key="2">
    <source>
        <dbReference type="EMBL" id="CAA0828958.1"/>
    </source>
</evidence>
<accession>A0A9N7NE59</accession>
<comment type="caution">
    <text evidence="2">The sequence shown here is derived from an EMBL/GenBank/DDBJ whole genome shotgun (WGS) entry which is preliminary data.</text>
</comment>
<dbReference type="Proteomes" id="UP001153555">
    <property type="component" value="Unassembled WGS sequence"/>
</dbReference>
<name>A0A9N7NE59_STRHE</name>
<dbReference type="EMBL" id="CACSLK010027766">
    <property type="protein sequence ID" value="CAA0828958.1"/>
    <property type="molecule type" value="Genomic_DNA"/>
</dbReference>
<dbReference type="AlphaFoldDB" id="A0A9N7NE59"/>
<proteinExistence type="predicted"/>
<dbReference type="OrthoDB" id="876572at2759"/>
<reference evidence="2" key="1">
    <citation type="submission" date="2019-12" db="EMBL/GenBank/DDBJ databases">
        <authorList>
            <person name="Scholes J."/>
        </authorList>
    </citation>
    <scope>NUCLEOTIDE SEQUENCE</scope>
</reference>